<feature type="domain" description="DUF4706" evidence="1">
    <location>
        <begin position="110"/>
        <end position="155"/>
    </location>
</feature>
<feature type="domain" description="DUF4706" evidence="1">
    <location>
        <begin position="27"/>
        <end position="88"/>
    </location>
</feature>
<name>A0ABM5JCE7_DRORH</name>
<proteinExistence type="predicted"/>
<keyword evidence="3" id="KW-1185">Reference proteome</keyword>
<dbReference type="GeneID" id="123037870"/>
<organism evidence="2 3">
    <name type="scientific">Drosophila rhopaloa</name>
    <name type="common">Fruit fly</name>
    <dbReference type="NCBI Taxonomy" id="1041015"/>
    <lineage>
        <taxon>Eukaryota</taxon>
        <taxon>Metazoa</taxon>
        <taxon>Ecdysozoa</taxon>
        <taxon>Arthropoda</taxon>
        <taxon>Hexapoda</taxon>
        <taxon>Insecta</taxon>
        <taxon>Pterygota</taxon>
        <taxon>Neoptera</taxon>
        <taxon>Endopterygota</taxon>
        <taxon>Diptera</taxon>
        <taxon>Brachycera</taxon>
        <taxon>Muscomorpha</taxon>
        <taxon>Ephydroidea</taxon>
        <taxon>Drosophilidae</taxon>
        <taxon>Drosophila</taxon>
        <taxon>Sophophora</taxon>
    </lineage>
</organism>
<reference evidence="3" key="1">
    <citation type="journal article" date="2021" name="Elife">
        <title>Highly contiguous assemblies of 101 drosophilid genomes.</title>
        <authorList>
            <person name="Kim B.Y."/>
            <person name="Wang J.R."/>
            <person name="Miller D.E."/>
            <person name="Barmina O."/>
            <person name="Delaney E."/>
            <person name="Thompson A."/>
            <person name="Comeault A.A."/>
            <person name="Peede D."/>
            <person name="D'Agostino E.R."/>
            <person name="Pelaez J."/>
            <person name="Aguilar J.M."/>
            <person name="Haji D."/>
            <person name="Matsunaga T."/>
            <person name="Armstrong E.E."/>
            <person name="Zych M."/>
            <person name="Ogawa Y."/>
            <person name="Stamenkovic-Radak M."/>
            <person name="Jelic M."/>
            <person name="Veselinovic M.S."/>
            <person name="Tanaskovic M."/>
            <person name="Eric P."/>
            <person name="Gao J.J."/>
            <person name="Katoh T.K."/>
            <person name="Toda M.J."/>
            <person name="Watabe H."/>
            <person name="Watada M."/>
            <person name="Davis J.S."/>
            <person name="Moyle L.C."/>
            <person name="Manoli G."/>
            <person name="Bertolini E."/>
            <person name="Kostal V."/>
            <person name="Hawley R.S."/>
            <person name="Takahashi A."/>
            <person name="Jones C.D."/>
            <person name="Price D.K."/>
            <person name="Whiteman N."/>
            <person name="Kopp A."/>
            <person name="Matute D.R."/>
            <person name="Petrov D.A."/>
        </authorList>
    </citation>
    <scope>NUCLEOTIDE SEQUENCE [LARGE SCALE GENOMIC DNA]</scope>
</reference>
<protein>
    <recommendedName>
        <fullName evidence="1">DUF4706 domain-containing protein</fullName>
    </recommendedName>
</protein>
<dbReference type="Proteomes" id="UP001652680">
    <property type="component" value="Unassembled WGS sequence"/>
</dbReference>
<evidence type="ECO:0000313" key="2">
    <source>
        <dbReference type="EnsemblMetazoa" id="XP_044316493.1"/>
    </source>
</evidence>
<evidence type="ECO:0000259" key="1">
    <source>
        <dbReference type="Pfam" id="PF15797"/>
    </source>
</evidence>
<dbReference type="RefSeq" id="XP_044316493.1">
    <property type="nucleotide sequence ID" value="XM_044460558.1"/>
</dbReference>
<accession>A0ABM5JCE7</accession>
<dbReference type="Pfam" id="PF15797">
    <property type="entry name" value="DUF4706"/>
    <property type="match status" value="2"/>
</dbReference>
<dbReference type="PANTHER" id="PTHR34394:SF1">
    <property type="entry name" value="SIMILAR TO RIKEN CDNA 2310022B05"/>
    <property type="match status" value="1"/>
</dbReference>
<reference evidence="2" key="2">
    <citation type="submission" date="2025-05" db="UniProtKB">
        <authorList>
            <consortium name="EnsemblMetazoa"/>
        </authorList>
    </citation>
    <scope>IDENTIFICATION</scope>
</reference>
<dbReference type="PANTHER" id="PTHR34394">
    <property type="entry name" value="SIMILAR TO RIKEN CDNA 2310022B05"/>
    <property type="match status" value="1"/>
</dbReference>
<dbReference type="EnsemblMetazoa" id="XM_044460558.1">
    <property type="protein sequence ID" value="XP_044316493.1"/>
    <property type="gene ID" value="LOC123037870"/>
</dbReference>
<evidence type="ECO:0000313" key="3">
    <source>
        <dbReference type="Proteomes" id="UP001652680"/>
    </source>
</evidence>
<dbReference type="InterPro" id="IPR031600">
    <property type="entry name" value="DUF4706"/>
</dbReference>
<sequence length="286" mass="33465">MCLRNKQLPIVPIYILRMATHEGIHGYLSKLNSLSEKITRDVNKVKAAYSQDAWLTLTLNEQENILNNQLINPDIYTKYYNGIEEKKRRIKAENFKNDYQQLGCSDAVYLYNEKDLYTYTYQNVGLKILHDENTRDCRDEHSFPFSYRTKSQINIPSKEFEDVSVLGAPNDVTKSHYLSLRTNDSHNPKIPSLHVHDYEKAEVNQSKKIIFNRINDQKSKCVYNTEECFDSNEELQLLVRVASQSSMPNDLSDNENEFKDLRYNENAKLITPELEIPKGFDFLSNW</sequence>